<dbReference type="PANTHER" id="PTHR11910">
    <property type="entry name" value="ATP SYNTHASE DELTA CHAIN"/>
    <property type="match status" value="1"/>
</dbReference>
<dbReference type="Pfam" id="PF00213">
    <property type="entry name" value="OSCP"/>
    <property type="match status" value="1"/>
</dbReference>
<keyword evidence="9" id="KW-0378">Hydrolase</keyword>
<dbReference type="NCBIfam" id="TIGR01145">
    <property type="entry name" value="ATP_synt_delta"/>
    <property type="match status" value="1"/>
</dbReference>
<keyword evidence="4" id="KW-0375">Hydrogen ion transport</keyword>
<dbReference type="Gene3D" id="1.10.520.20">
    <property type="entry name" value="N-terminal domain of the delta subunit of the F1F0-ATP synthase"/>
    <property type="match status" value="1"/>
</dbReference>
<dbReference type="SUPFAM" id="SSF47928">
    <property type="entry name" value="N-terminal domain of the delta subunit of the F1F0-ATP synthase"/>
    <property type="match status" value="1"/>
</dbReference>
<keyword evidence="10" id="KW-1185">Reference proteome</keyword>
<keyword evidence="8" id="KW-0066">ATP synthesis</keyword>
<dbReference type="eggNOG" id="KOG1662">
    <property type="taxonomic scope" value="Eukaryota"/>
</dbReference>
<evidence type="ECO:0000256" key="3">
    <source>
        <dbReference type="ARBA" id="ARBA00022448"/>
    </source>
</evidence>
<name>A7ARN2_BABBO</name>
<dbReference type="EMBL" id="AAXT01000002">
    <property type="protein sequence ID" value="EDO07201.1"/>
    <property type="molecule type" value="Genomic_DNA"/>
</dbReference>
<dbReference type="Proteomes" id="UP000002173">
    <property type="component" value="Unassembled WGS sequence"/>
</dbReference>
<dbReference type="InterPro" id="IPR000711">
    <property type="entry name" value="ATPase_OSCP/dsu"/>
</dbReference>
<reference evidence="10" key="3">
    <citation type="journal article" date="2021" name="Int. J. Parasitol.">
        <title>Comparative analysis of gene expression between Babesia bovis blood stages and kinetes allowed by improved genome annotation.</title>
        <authorList>
            <person name="Ueti M.W."/>
            <person name="Johnson W.C."/>
            <person name="Kappmeyer L.S."/>
            <person name="Herndon D.R."/>
            <person name="Mousel M.R."/>
            <person name="Reif K.E."/>
            <person name="Taus N.S."/>
            <person name="Ifeonu O.O."/>
            <person name="Silva J.C."/>
            <person name="Suarez C.E."/>
            <person name="Brayton K.A."/>
        </authorList>
    </citation>
    <scope>NUCLEOTIDE SEQUENCE [LARGE SCALE GENOMIC DNA]</scope>
</reference>
<comment type="caution">
    <text evidence="9">The sequence shown here is derived from an EMBL/GenBank/DDBJ whole genome shotgun (WGS) entry which is preliminary data.</text>
</comment>
<dbReference type="EC" id="3.6.3.14" evidence="9"/>
<dbReference type="GO" id="GO:0016020">
    <property type="term" value="C:membrane"/>
    <property type="evidence" value="ECO:0007669"/>
    <property type="project" value="UniProtKB-SubCell"/>
</dbReference>
<dbReference type="InterPro" id="IPR026015">
    <property type="entry name" value="ATP_synth_OSCP/delta_N_sf"/>
</dbReference>
<dbReference type="STRING" id="5865.A7ARN2"/>
<protein>
    <submittedName>
        <fullName evidence="9">ATP synthase F1 delta subunit, putative</fullName>
        <ecNumber evidence="9">3.6.3.14</ecNumber>
    </submittedName>
</protein>
<evidence type="ECO:0000256" key="8">
    <source>
        <dbReference type="ARBA" id="ARBA00023310"/>
    </source>
</evidence>
<keyword evidence="3" id="KW-0813">Transport</keyword>
<reference evidence="10" key="2">
    <citation type="journal article" date="2020" name="Data Brief">
        <title>Transcriptome dataset of Babesia bovis life stages within vertebrate and invertebrate hosts.</title>
        <authorList>
            <person name="Ueti M.W."/>
            <person name="Johnson W.C."/>
            <person name="Kappmeyer L.S."/>
            <person name="Herndon D.R."/>
            <person name="Mousel M.R."/>
            <person name="Reif K.E."/>
            <person name="Taus N.S."/>
            <person name="Ifeonu O.O."/>
            <person name="Silva J.C."/>
            <person name="Suarez C.E."/>
            <person name="Brayton K.A."/>
        </authorList>
    </citation>
    <scope>NUCLEOTIDE SEQUENCE [LARGE SCALE GENOMIC DNA]</scope>
</reference>
<evidence type="ECO:0000256" key="5">
    <source>
        <dbReference type="ARBA" id="ARBA00023065"/>
    </source>
</evidence>
<gene>
    <name evidence="9" type="ORF">BBOV_IV008470</name>
</gene>
<evidence type="ECO:0000256" key="6">
    <source>
        <dbReference type="ARBA" id="ARBA00023078"/>
    </source>
</evidence>
<dbReference type="VEuPathDB" id="PiroplasmaDB:BBOV_IV008470"/>
<reference evidence="9 10" key="1">
    <citation type="journal article" date="2007" name="PLoS Pathog.">
        <title>Genome sequence of Babesia bovis and comparative analysis of apicomplexan hemoprotozoa.</title>
        <authorList>
            <person name="Brayton K.A."/>
            <person name="Lau A.O.T."/>
            <person name="Herndon D.R."/>
            <person name="Hannick L."/>
            <person name="Kappmeyer L.S."/>
            <person name="Berens S.J."/>
            <person name="Bidwell S.L."/>
            <person name="Brown W.C."/>
            <person name="Crabtree J."/>
            <person name="Fadrosh D."/>
            <person name="Feldblum T."/>
            <person name="Forberger H.A."/>
            <person name="Haas B.J."/>
            <person name="Howell J.M."/>
            <person name="Khouri H."/>
            <person name="Koo H."/>
            <person name="Mann D.J."/>
            <person name="Norimine J."/>
            <person name="Paulsen I.T."/>
            <person name="Radune D."/>
            <person name="Ren Q."/>
            <person name="Smith R.K. Jr."/>
            <person name="Suarez C.E."/>
            <person name="White O."/>
            <person name="Wortman J.R."/>
            <person name="Knowles D.P. Jr."/>
            <person name="McElwain T.F."/>
            <person name="Nene V.M."/>
        </authorList>
    </citation>
    <scope>NUCLEOTIDE SEQUENCE [LARGE SCALE GENOMIC DNA]</scope>
    <source>
        <strain evidence="9">T2Bo</strain>
    </source>
</reference>
<evidence type="ECO:0000256" key="2">
    <source>
        <dbReference type="ARBA" id="ARBA00007046"/>
    </source>
</evidence>
<evidence type="ECO:0000256" key="4">
    <source>
        <dbReference type="ARBA" id="ARBA00022781"/>
    </source>
</evidence>
<dbReference type="FunCoup" id="A7ARN2">
    <property type="interactions" value="263"/>
</dbReference>
<organism evidence="9 10">
    <name type="scientific">Babesia bovis</name>
    <dbReference type="NCBI Taxonomy" id="5865"/>
    <lineage>
        <taxon>Eukaryota</taxon>
        <taxon>Sar</taxon>
        <taxon>Alveolata</taxon>
        <taxon>Apicomplexa</taxon>
        <taxon>Aconoidasida</taxon>
        <taxon>Piroplasmida</taxon>
        <taxon>Babesiidae</taxon>
        <taxon>Babesia</taxon>
    </lineage>
</organism>
<keyword evidence="6" id="KW-0793">Thylakoid</keyword>
<dbReference type="OMA" id="VTTNWIN"/>
<proteinExistence type="inferred from homology"/>
<dbReference type="GeneID" id="5479003"/>
<dbReference type="GO" id="GO:0046933">
    <property type="term" value="F:proton-transporting ATP synthase activity, rotational mechanism"/>
    <property type="evidence" value="ECO:0007669"/>
    <property type="project" value="InterPro"/>
</dbReference>
<evidence type="ECO:0000256" key="1">
    <source>
        <dbReference type="ARBA" id="ARBA00004370"/>
    </source>
</evidence>
<dbReference type="KEGG" id="bbo:BBOV_IV008470"/>
<evidence type="ECO:0000256" key="7">
    <source>
        <dbReference type="ARBA" id="ARBA00023136"/>
    </source>
</evidence>
<evidence type="ECO:0000313" key="10">
    <source>
        <dbReference type="Proteomes" id="UP000002173"/>
    </source>
</evidence>
<evidence type="ECO:0000313" key="9">
    <source>
        <dbReference type="EMBL" id="EDO07201.1"/>
    </source>
</evidence>
<sequence length="225" mass="24677">MRALTTGYLALRGCGRFRGPILSIYRRFGTSSDENALSLMDSSGVMGSYAKALYLAAKSSKNVDKVMGDLNNLHGAMSTSDEFNTFVVNPCLRSVTKVAFLRDDLKTLGFPELQKETLICLEILFEQRRSGELPQLKRLFETLYMATKGQVKCFAQSAVELSPKHKAALEAALKKRLGDAHQPAVTYIVNPSLMGGLVVRIGDQVIDASVSSKLDRMYSQLSQAA</sequence>
<dbReference type="RefSeq" id="XP_001610769.1">
    <property type="nucleotide sequence ID" value="XM_001610719.1"/>
</dbReference>
<dbReference type="PRINTS" id="PR00125">
    <property type="entry name" value="ATPASEDELTA"/>
</dbReference>
<accession>A7ARN2</accession>
<dbReference type="HAMAP" id="MF_01416">
    <property type="entry name" value="ATP_synth_delta_bact"/>
    <property type="match status" value="1"/>
</dbReference>
<comment type="similarity">
    <text evidence="2">Belongs to the ATPase delta chain family.</text>
</comment>
<dbReference type="GO" id="GO:0016787">
    <property type="term" value="F:hydrolase activity"/>
    <property type="evidence" value="ECO:0007669"/>
    <property type="project" value="UniProtKB-KW"/>
</dbReference>
<dbReference type="AlphaFoldDB" id="A7ARN2"/>
<comment type="subcellular location">
    <subcellularLocation>
        <location evidence="1">Membrane</location>
    </subcellularLocation>
</comment>
<keyword evidence="5" id="KW-0406">Ion transport</keyword>
<keyword evidence="7" id="KW-0472">Membrane</keyword>
<dbReference type="InParanoid" id="A7ARN2"/>